<dbReference type="PANTHER" id="PTHR43132:SF6">
    <property type="entry name" value="HTH-TYPE TRANSCRIPTIONAL REPRESSOR CZRA"/>
    <property type="match status" value="1"/>
</dbReference>
<organism evidence="5 6">
    <name type="scientific">Labedaea rhizosphaerae</name>
    <dbReference type="NCBI Taxonomy" id="598644"/>
    <lineage>
        <taxon>Bacteria</taxon>
        <taxon>Bacillati</taxon>
        <taxon>Actinomycetota</taxon>
        <taxon>Actinomycetes</taxon>
        <taxon>Pseudonocardiales</taxon>
        <taxon>Pseudonocardiaceae</taxon>
        <taxon>Labedaea</taxon>
    </lineage>
</organism>
<protein>
    <submittedName>
        <fullName evidence="5">DNA-binding transcriptional ArsR family regulator</fullName>
    </submittedName>
</protein>
<dbReference type="GO" id="GO:0003677">
    <property type="term" value="F:DNA binding"/>
    <property type="evidence" value="ECO:0007669"/>
    <property type="project" value="UniProtKB-KW"/>
</dbReference>
<dbReference type="PANTHER" id="PTHR43132">
    <property type="entry name" value="ARSENICAL RESISTANCE OPERON REPRESSOR ARSR-RELATED"/>
    <property type="match status" value="1"/>
</dbReference>
<evidence type="ECO:0000259" key="4">
    <source>
        <dbReference type="PROSITE" id="PS50987"/>
    </source>
</evidence>
<dbReference type="InterPro" id="IPR011991">
    <property type="entry name" value="ArsR-like_HTH"/>
</dbReference>
<gene>
    <name evidence="5" type="ORF">EV186_1188</name>
</gene>
<dbReference type="Pfam" id="PF12840">
    <property type="entry name" value="HTH_20"/>
    <property type="match status" value="1"/>
</dbReference>
<dbReference type="EMBL" id="SNXZ01000018">
    <property type="protein sequence ID" value="TDP88852.1"/>
    <property type="molecule type" value="Genomic_DNA"/>
</dbReference>
<evidence type="ECO:0000256" key="1">
    <source>
        <dbReference type="ARBA" id="ARBA00023015"/>
    </source>
</evidence>
<evidence type="ECO:0000313" key="6">
    <source>
        <dbReference type="Proteomes" id="UP000295444"/>
    </source>
</evidence>
<dbReference type="PROSITE" id="PS50987">
    <property type="entry name" value="HTH_ARSR_2"/>
    <property type="match status" value="1"/>
</dbReference>
<evidence type="ECO:0000313" key="5">
    <source>
        <dbReference type="EMBL" id="TDP88852.1"/>
    </source>
</evidence>
<reference evidence="5 6" key="1">
    <citation type="submission" date="2019-03" db="EMBL/GenBank/DDBJ databases">
        <title>Genomic Encyclopedia of Type Strains, Phase IV (KMG-IV): sequencing the most valuable type-strain genomes for metagenomic binning, comparative biology and taxonomic classification.</title>
        <authorList>
            <person name="Goeker M."/>
        </authorList>
    </citation>
    <scope>NUCLEOTIDE SEQUENCE [LARGE SCALE GENOMIC DNA]</scope>
    <source>
        <strain evidence="5 6">DSM 45361</strain>
    </source>
</reference>
<dbReference type="InterPro" id="IPR001845">
    <property type="entry name" value="HTH_ArsR_DNA-bd_dom"/>
</dbReference>
<sequence>MSADELDRDTAETYARWFHALSDPTRVMIVHFLAHQPDPTPAGTIVEHLGIAQPTVSHHLKILAHVRFVTRRRAGTSIYYGINHDCEAGLPMAANVVLGLPSLSKLVPAAESTP</sequence>
<proteinExistence type="predicted"/>
<name>A0A4R6RQ98_LABRH</name>
<dbReference type="InterPro" id="IPR051011">
    <property type="entry name" value="Metal_resp_trans_reg"/>
</dbReference>
<dbReference type="NCBIfam" id="NF033788">
    <property type="entry name" value="HTH_metalloreg"/>
    <property type="match status" value="1"/>
</dbReference>
<keyword evidence="3" id="KW-0804">Transcription</keyword>
<dbReference type="AlphaFoldDB" id="A0A4R6RQ98"/>
<dbReference type="SMART" id="SM00418">
    <property type="entry name" value="HTH_ARSR"/>
    <property type="match status" value="1"/>
</dbReference>
<evidence type="ECO:0000256" key="2">
    <source>
        <dbReference type="ARBA" id="ARBA00023125"/>
    </source>
</evidence>
<keyword evidence="2 5" id="KW-0238">DNA-binding</keyword>
<dbReference type="GO" id="GO:0003700">
    <property type="term" value="F:DNA-binding transcription factor activity"/>
    <property type="evidence" value="ECO:0007669"/>
    <property type="project" value="InterPro"/>
</dbReference>
<dbReference type="InterPro" id="IPR036388">
    <property type="entry name" value="WH-like_DNA-bd_sf"/>
</dbReference>
<accession>A0A4R6RQ98</accession>
<dbReference type="Proteomes" id="UP000295444">
    <property type="component" value="Unassembled WGS sequence"/>
</dbReference>
<dbReference type="RefSeq" id="WP_133854528.1">
    <property type="nucleotide sequence ID" value="NZ_SNXZ01000018.1"/>
</dbReference>
<comment type="caution">
    <text evidence="5">The sequence shown here is derived from an EMBL/GenBank/DDBJ whole genome shotgun (WGS) entry which is preliminary data.</text>
</comment>
<dbReference type="SUPFAM" id="SSF46785">
    <property type="entry name" value="Winged helix' DNA-binding domain"/>
    <property type="match status" value="1"/>
</dbReference>
<keyword evidence="1" id="KW-0805">Transcription regulation</keyword>
<feature type="domain" description="HTH arsR-type" evidence="4">
    <location>
        <begin position="6"/>
        <end position="102"/>
    </location>
</feature>
<dbReference type="OrthoDB" id="3173333at2"/>
<evidence type="ECO:0000256" key="3">
    <source>
        <dbReference type="ARBA" id="ARBA00023163"/>
    </source>
</evidence>
<keyword evidence="6" id="KW-1185">Reference proteome</keyword>
<dbReference type="CDD" id="cd00090">
    <property type="entry name" value="HTH_ARSR"/>
    <property type="match status" value="1"/>
</dbReference>
<dbReference type="InterPro" id="IPR036390">
    <property type="entry name" value="WH_DNA-bd_sf"/>
</dbReference>
<dbReference type="Gene3D" id="1.10.10.10">
    <property type="entry name" value="Winged helix-like DNA-binding domain superfamily/Winged helix DNA-binding domain"/>
    <property type="match status" value="1"/>
</dbReference>